<dbReference type="Proteomes" id="UP000228947">
    <property type="component" value="Unassembled WGS sequence"/>
</dbReference>
<evidence type="ECO:0000313" key="4">
    <source>
        <dbReference type="Proteomes" id="UP000229681"/>
    </source>
</evidence>
<evidence type="ECO:0000313" key="2">
    <source>
        <dbReference type="EMBL" id="PJF43176.1"/>
    </source>
</evidence>
<dbReference type="AlphaFoldDB" id="A0A2M8Q059"/>
<reference evidence="3 4" key="1">
    <citation type="submission" date="2017-11" db="EMBL/GenBank/DDBJ databases">
        <title>Evolution of Phototrophy in the Chloroflexi Phylum Driven by Horizontal Gene Transfer.</title>
        <authorList>
            <person name="Ward L.M."/>
            <person name="Hemp J."/>
            <person name="Shih P.M."/>
            <person name="Mcglynn S.E."/>
            <person name="Fischer W."/>
        </authorList>
    </citation>
    <scope>NUCLEOTIDE SEQUENCE [LARGE SCALE GENOMIC DNA]</scope>
    <source>
        <strain evidence="2">CP1_1M</strain>
        <strain evidence="1">JP3_13</strain>
    </source>
</reference>
<accession>A0A2M8PIP2</accession>
<accession>A0A2M8Q059</accession>
<comment type="caution">
    <text evidence="2">The sequence shown here is derived from an EMBL/GenBank/DDBJ whole genome shotgun (WGS) entry which is preliminary data.</text>
</comment>
<organism evidence="2 3">
    <name type="scientific">Candidatus Thermofonsia Clade 1 bacterium</name>
    <dbReference type="NCBI Taxonomy" id="2364210"/>
    <lineage>
        <taxon>Bacteria</taxon>
        <taxon>Bacillati</taxon>
        <taxon>Chloroflexota</taxon>
        <taxon>Candidatus Thermofontia</taxon>
        <taxon>Candidatus Thermofonsia Clade 1</taxon>
    </lineage>
</organism>
<name>A0A2M8Q059_9CHLR</name>
<dbReference type="EMBL" id="PGTL01000003">
    <property type="protein sequence ID" value="PJF43176.1"/>
    <property type="molecule type" value="Genomic_DNA"/>
</dbReference>
<evidence type="ECO:0000313" key="3">
    <source>
        <dbReference type="Proteomes" id="UP000228947"/>
    </source>
</evidence>
<dbReference type="EMBL" id="PGTM01000002">
    <property type="protein sequence ID" value="PJF37415.1"/>
    <property type="molecule type" value="Genomic_DNA"/>
</dbReference>
<sequence length="173" mass="19228">MLTFLSGWRSADRDAALLKHRDPTRHAVFFIDNLSSLPHLLSDVPIIDVWRNGTLDFQIDDNVDTMIRINHDTDHDLIVRSVAHMLLSGSKAQPIVAYDATAHLYRLFPALRAAGALLAADERLDAPSGDRVLFTRGGSFAWRDYVLESQTAQLLNSEVLDGGIVPDPEEIPD</sequence>
<proteinExistence type="predicted"/>
<evidence type="ECO:0000313" key="1">
    <source>
        <dbReference type="EMBL" id="PJF37415.1"/>
    </source>
</evidence>
<protein>
    <submittedName>
        <fullName evidence="2">Uncharacterized protein</fullName>
    </submittedName>
</protein>
<gene>
    <name evidence="1" type="ORF">CUN49_00395</name>
    <name evidence="2" type="ORF">CUN50_01150</name>
</gene>
<dbReference type="Proteomes" id="UP000229681">
    <property type="component" value="Unassembled WGS sequence"/>
</dbReference>